<dbReference type="Pfam" id="PF14670">
    <property type="entry name" value="FXa_inhibition"/>
    <property type="match status" value="3"/>
</dbReference>
<keyword evidence="9" id="KW-0812">Transmembrane</keyword>
<proteinExistence type="predicted"/>
<evidence type="ECO:0000256" key="1">
    <source>
        <dbReference type="ARBA" id="ARBA00022536"/>
    </source>
</evidence>
<feature type="repeat" description="LDL-receptor class B" evidence="7">
    <location>
        <begin position="737"/>
        <end position="779"/>
    </location>
</feature>
<feature type="repeat" description="LDL-receptor class B" evidence="7">
    <location>
        <begin position="780"/>
        <end position="823"/>
    </location>
</feature>
<comment type="caution">
    <text evidence="6">Lacks conserved residue(s) required for the propagation of feature annotation.</text>
</comment>
<feature type="repeat" description="LDL-receptor class B" evidence="7">
    <location>
        <begin position="1320"/>
        <end position="1362"/>
    </location>
</feature>
<dbReference type="InterPro" id="IPR009030">
    <property type="entry name" value="Growth_fac_rcpt_cys_sf"/>
</dbReference>
<dbReference type="SUPFAM" id="SSF57184">
    <property type="entry name" value="Growth factor receptor domain"/>
    <property type="match status" value="1"/>
</dbReference>
<reference evidence="13" key="1">
    <citation type="journal article" date="2017" name="bioRxiv">
        <title>Comparative analysis of the genomes of Stylophora pistillata and Acropora digitifera provides evidence for extensive differences between species of corals.</title>
        <authorList>
            <person name="Voolstra C.R."/>
            <person name="Li Y."/>
            <person name="Liew Y.J."/>
            <person name="Baumgarten S."/>
            <person name="Zoccola D."/>
            <person name="Flot J.-F."/>
            <person name="Tambutte S."/>
            <person name="Allemand D."/>
            <person name="Aranda M."/>
        </authorList>
    </citation>
    <scope>NUCLEOTIDE SEQUENCE [LARGE SCALE GENOMIC DNA]</scope>
</reference>
<dbReference type="Pfam" id="PF00058">
    <property type="entry name" value="Ldl_recept_b"/>
    <property type="match status" value="11"/>
</dbReference>
<dbReference type="InterPro" id="IPR000742">
    <property type="entry name" value="EGF"/>
</dbReference>
<feature type="repeat" description="LDL-receptor class B" evidence="7">
    <location>
        <begin position="115"/>
        <end position="157"/>
    </location>
</feature>
<evidence type="ECO:0000256" key="3">
    <source>
        <dbReference type="ARBA" id="ARBA00022737"/>
    </source>
</evidence>
<dbReference type="SMART" id="SM00181">
    <property type="entry name" value="EGF"/>
    <property type="match status" value="5"/>
</dbReference>
<sequence length="1914" mass="215104">MYSGMMADRGLLTVMIFATLSISQGVENCSEPCLIYTAENRIDAIELASSRVVKLVSNLTFPVNLDVHVSERTLYWSDSNQRVIKRMNMSSGVTKDIITEDHGNVGDLAVEWESRLLYWTDTFYRRIEVSSLDGSKRKVLLAESSSYPAGIAVHPKKGWMFWTDVGLTTKIERANLAGFERTVLVDLTKSSQFWPYAICVDYTNDRIVWVDAFSSVVESADLQGGSRRMVASQVSMHPRDLILYGDTFYWSDWREDAIEMLNWTTGDYLGNFSAVISGNFYGLSLLDKSREAASAENQLCKIDNGGCSYLCLLTPNGSLCACPDGIPLSTDGKGCLPVSDIKRFLLFAEGSNLRQMAFNATSSRRISLKIPASQPIALDFDFVEEKVYWTDVSLGTISRAYLNGSSQETVVTGGIKSPYGLAVDPFGQNIYWTDSAVGVIGVASTDGHYRRVLISDNLQDPRDIILDVTRGYIYWTDWGWNEKIEQVDMDGTNRRVIVRLGLFYPNGLTLDFQRNWLYWIDNFRGELEVYEIPSNTRRTIINSYGEPFLKSPLGLTLYESHFFWTDQRLNGVYQADRDTGRNASKVLSTFSQPGLIHAYDKNMNITPVTDECADKNGGCDQLCLLSPRGKKCLCSVGFNLQDDGKGCGAQREILLYVDYSTDHIMRVSPHDSGSRNRLPFSNINSPIALDYDKVEDRLYWTQYGKISRAFLNGSSQEIITDTNLYNTYGLAVDSVGRNLYWTNAGKSMLEVSKLDGSRRMALMTHNINQPRDIILDVYKGVMYWTNQGSNPKIEKAEMTGRKRVVIVNSGLSRPNGLTLDRKRNRLYWLDGGYRNLEYLDFNQNKRVVLLSHSYNLYYSFGLTILGDYLYWTSTWYSSRGVYRADKETGNGITKFISSTGWLQGIRGYNLSEPFTTGNSSCLGNCSHICLLSPNGSECACPGHFTLGEDGKTCEHDIPEKILLFADASRSQIYTLSLDESNTSAKLLPMTHQMYYPVALDFDITEDRIYWTESSWPTTISRVFINGSSPETVISKGVKYPYGLAVDPVGRNIYWTDRALGKIEVSRMDGSIRKTLISRDLDSPRDIIVDLDGGLMYWSDWGTSHKIEVAGMDGNNRSTLVKRGLYSPNGLTLDSANKRLYWVDAWFHVLEYYDLERHTITTVLQDRNILWNPFGLTLFEDYIYWTDSSLGVVYQAPKDSPSNATALVNSLWSPRDIHAYDRNQSLPDHPCSLSFGGCSHLCLLRPNGYKCACPDNLKLSKDEKTCIPQTYIFQKFLLFADSWHAQIFILDLDDSNLLVKVLPIGAFMYRPHALGMDIADNRVYWTDVSLNSIRRAFINGTSPEVVVSVNVSNPAGLAVDPVGGNIYWSDTVTKRIEVSRMDGAMRKVLIDKDLDQPRDIVLDTSKGFIYWCDRGTVPKIETANMDGSSRRILVKRALYWPSGLTLDEANNRLYWVDSYLQIFEYYDFKRHTVTTVIKDGYKLPYPFGLTLLESHLYWTDWSSRVVYRAEQKTLSNRTVVVSGLGQPMDIHAYDRSKLLPDRMVIGAPVQTNCNPVKIALLLNPSSPTSVHLYSPPSSSAPQATTLPTTTQQSSTRHQSTPPGPYDCRSNKCKNGGSCVIPGYFCECPKYYVWDLCLVYVGSSAVEVEVNLQNEKQWIAYNFKAAVAKACSNFFCGDEECGSKSKQDSHSEKEKKFLATDAKILGLSIGGENTLKVEVAVLFPSVEGQVPQPLPRATLEQILQKNEESLGEAIGGTIIRIGKRQVENPTNSERSTPDKETSNVPIVAGLGSTVVVLVLIVAFFVYQMRRKRNNAGKRTDEIYLDSDFVRPRTNSMVAFENLGYYAENPMHESIHRSGSVVSRQEPVNGVGSLENNSATQEAPEKTFLSNPTYGLPFAEDPAIIEDSENRYATVEQ</sequence>
<evidence type="ECO:0000256" key="10">
    <source>
        <dbReference type="SAM" id="SignalP"/>
    </source>
</evidence>
<feature type="repeat" description="LDL-receptor class B" evidence="7">
    <location>
        <begin position="428"/>
        <end position="470"/>
    </location>
</feature>
<feature type="repeat" description="LDL-receptor class B" evidence="7">
    <location>
        <begin position="696"/>
        <end position="736"/>
    </location>
</feature>
<feature type="repeat" description="LDL-receptor class B" evidence="7">
    <location>
        <begin position="1050"/>
        <end position="1092"/>
    </location>
</feature>
<feature type="repeat" description="LDL-receptor class B" evidence="7">
    <location>
        <begin position="1363"/>
        <end position="1405"/>
    </location>
</feature>
<feature type="signal peptide" evidence="10">
    <location>
        <begin position="1"/>
        <end position="23"/>
    </location>
</feature>
<evidence type="ECO:0000256" key="4">
    <source>
        <dbReference type="ARBA" id="ARBA00023157"/>
    </source>
</evidence>
<dbReference type="PROSITE" id="PS50026">
    <property type="entry name" value="EGF_3"/>
    <property type="match status" value="1"/>
</dbReference>
<feature type="repeat" description="LDL-receptor class B" evidence="7">
    <location>
        <begin position="1006"/>
        <end position="1049"/>
    </location>
</feature>
<dbReference type="Proteomes" id="UP000225706">
    <property type="component" value="Unassembled WGS sequence"/>
</dbReference>
<keyword evidence="4 6" id="KW-1015">Disulfide bond</keyword>
<dbReference type="STRING" id="50429.A0A2B4SPQ6"/>
<dbReference type="InterPro" id="IPR050778">
    <property type="entry name" value="Cueball_EGF_LRP_Nidogen"/>
</dbReference>
<keyword evidence="3" id="KW-0677">Repeat</keyword>
<dbReference type="PANTHER" id="PTHR46513">
    <property type="entry name" value="VITELLOGENIN RECEPTOR-LIKE PROTEIN-RELATED-RELATED"/>
    <property type="match status" value="1"/>
</dbReference>
<dbReference type="InterPro" id="IPR000033">
    <property type="entry name" value="LDLR_classB_rpt"/>
</dbReference>
<dbReference type="PROSITE" id="PS51120">
    <property type="entry name" value="LDLRB"/>
    <property type="match status" value="15"/>
</dbReference>
<evidence type="ECO:0000256" key="8">
    <source>
        <dbReference type="SAM" id="MobiDB-lite"/>
    </source>
</evidence>
<feature type="chain" id="PRO_5012902763" evidence="10">
    <location>
        <begin position="24"/>
        <end position="1914"/>
    </location>
</feature>
<evidence type="ECO:0000259" key="11">
    <source>
        <dbReference type="PROSITE" id="PS50026"/>
    </source>
</evidence>
<name>A0A2B4SPQ6_STYPI</name>
<evidence type="ECO:0000256" key="2">
    <source>
        <dbReference type="ARBA" id="ARBA00022729"/>
    </source>
</evidence>
<keyword evidence="2 10" id="KW-0732">Signal</keyword>
<dbReference type="EMBL" id="LSMT01000051">
    <property type="protein sequence ID" value="PFX30355.1"/>
    <property type="molecule type" value="Genomic_DNA"/>
</dbReference>
<organism evidence="12 13">
    <name type="scientific">Stylophora pistillata</name>
    <name type="common">Smooth cauliflower coral</name>
    <dbReference type="NCBI Taxonomy" id="50429"/>
    <lineage>
        <taxon>Eukaryota</taxon>
        <taxon>Metazoa</taxon>
        <taxon>Cnidaria</taxon>
        <taxon>Anthozoa</taxon>
        <taxon>Hexacorallia</taxon>
        <taxon>Scleractinia</taxon>
        <taxon>Astrocoeniina</taxon>
        <taxon>Pocilloporidae</taxon>
        <taxon>Stylophora</taxon>
    </lineage>
</organism>
<dbReference type="SUPFAM" id="SSF57196">
    <property type="entry name" value="EGF/Laminin"/>
    <property type="match status" value="2"/>
</dbReference>
<feature type="disulfide bond" evidence="6">
    <location>
        <begin position="1626"/>
        <end position="1635"/>
    </location>
</feature>
<feature type="repeat" description="LDL-receptor class B" evidence="7">
    <location>
        <begin position="1406"/>
        <end position="1449"/>
    </location>
</feature>
<feature type="repeat" description="LDL-receptor class B" evidence="7">
    <location>
        <begin position="385"/>
        <end position="427"/>
    </location>
</feature>
<evidence type="ECO:0000313" key="13">
    <source>
        <dbReference type="Proteomes" id="UP000225706"/>
    </source>
</evidence>
<keyword evidence="5" id="KW-0325">Glycoprotein</keyword>
<feature type="region of interest" description="Disordered" evidence="8">
    <location>
        <begin position="1570"/>
        <end position="1604"/>
    </location>
</feature>
<dbReference type="Gene3D" id="2.120.10.30">
    <property type="entry name" value="TolB, C-terminal domain"/>
    <property type="match status" value="5"/>
</dbReference>
<dbReference type="SUPFAM" id="SSF63825">
    <property type="entry name" value="YWTD domain"/>
    <property type="match status" value="5"/>
</dbReference>
<feature type="domain" description="EGF-like" evidence="11">
    <location>
        <begin position="1602"/>
        <end position="1636"/>
    </location>
</feature>
<dbReference type="OrthoDB" id="10564827at2759"/>
<dbReference type="PANTHER" id="PTHR46513:SF13">
    <property type="entry name" value="EGF-LIKE DOMAIN-CONTAINING PROTEIN"/>
    <property type="match status" value="1"/>
</dbReference>
<accession>A0A2B4SPQ6</accession>
<feature type="repeat" description="LDL-receptor class B" evidence="7">
    <location>
        <begin position="1093"/>
        <end position="1136"/>
    </location>
</feature>
<keyword evidence="1 6" id="KW-0245">EGF-like domain</keyword>
<keyword evidence="12" id="KW-0449">Lipoprotein</keyword>
<dbReference type="CDD" id="cd00054">
    <property type="entry name" value="EGF_CA"/>
    <property type="match status" value="1"/>
</dbReference>
<protein>
    <submittedName>
        <fullName evidence="12">Low-density lipoprotein receptor-related protein 4</fullName>
    </submittedName>
</protein>
<feature type="transmembrane region" description="Helical" evidence="9">
    <location>
        <begin position="1782"/>
        <end position="1804"/>
    </location>
</feature>
<evidence type="ECO:0000256" key="5">
    <source>
        <dbReference type="ARBA" id="ARBA00023180"/>
    </source>
</evidence>
<evidence type="ECO:0000313" key="12">
    <source>
        <dbReference type="EMBL" id="PFX30355.1"/>
    </source>
</evidence>
<feature type="region of interest" description="Disordered" evidence="8">
    <location>
        <begin position="1854"/>
        <end position="1883"/>
    </location>
</feature>
<dbReference type="FunFam" id="2.120.10.30:FF:000241">
    <property type="entry name" value="Low-density lipoprotein receptor-related protein 6"/>
    <property type="match status" value="3"/>
</dbReference>
<dbReference type="FunFam" id="2.120.10.30:FF:000132">
    <property type="entry name" value="Uncharacterized protein"/>
    <property type="match status" value="2"/>
</dbReference>
<keyword evidence="9" id="KW-1133">Transmembrane helix</keyword>
<keyword evidence="9" id="KW-0472">Membrane</keyword>
<evidence type="ECO:0000256" key="7">
    <source>
        <dbReference type="PROSITE-ProRule" id="PRU00461"/>
    </source>
</evidence>
<dbReference type="InterPro" id="IPR011042">
    <property type="entry name" value="6-blade_b-propeller_TolB-like"/>
</dbReference>
<evidence type="ECO:0000256" key="9">
    <source>
        <dbReference type="SAM" id="Phobius"/>
    </source>
</evidence>
<keyword evidence="12" id="KW-0675">Receptor</keyword>
<dbReference type="SMART" id="SM00135">
    <property type="entry name" value="LY"/>
    <property type="match status" value="25"/>
</dbReference>
<feature type="compositionally biased region" description="Low complexity" evidence="8">
    <location>
        <begin position="1573"/>
        <end position="1599"/>
    </location>
</feature>
<gene>
    <name evidence="12" type="primary">Lrp4</name>
    <name evidence="12" type="ORF">AWC38_SpisGene4846</name>
</gene>
<comment type="caution">
    <text evidence="12">The sequence shown here is derived from an EMBL/GenBank/DDBJ whole genome shotgun (WGS) entry which is preliminary data.</text>
</comment>
<feature type="repeat" description="LDL-receptor class B" evidence="7">
    <location>
        <begin position="471"/>
        <end position="514"/>
    </location>
</feature>
<feature type="repeat" description="LDL-receptor class B" evidence="7">
    <location>
        <begin position="205"/>
        <end position="247"/>
    </location>
</feature>
<evidence type="ECO:0000256" key="6">
    <source>
        <dbReference type="PROSITE-ProRule" id="PRU00076"/>
    </source>
</evidence>
<feature type="repeat" description="LDL-receptor class B" evidence="7">
    <location>
        <begin position="158"/>
        <end position="204"/>
    </location>
</feature>
<keyword evidence="13" id="KW-1185">Reference proteome</keyword>